<comment type="caution">
    <text evidence="2">The sequence shown here is derived from an EMBL/GenBank/DDBJ whole genome shotgun (WGS) entry which is preliminary data.</text>
</comment>
<dbReference type="EMBL" id="JACHKA010000001">
    <property type="protein sequence ID" value="MBB5987663.1"/>
    <property type="molecule type" value="Genomic_DNA"/>
</dbReference>
<reference evidence="2 3" key="1">
    <citation type="submission" date="2020-08" db="EMBL/GenBank/DDBJ databases">
        <title>Exploring microbial biodiversity for novel pathways involved in the catabolism of aromatic compounds derived from lignin.</title>
        <authorList>
            <person name="Elkins J."/>
        </authorList>
    </citation>
    <scope>NUCLEOTIDE SEQUENCE [LARGE SCALE GENOMIC DNA]</scope>
    <source>
        <strain evidence="2 3">B1D3A</strain>
    </source>
</reference>
<protein>
    <submittedName>
        <fullName evidence="2">Uncharacterized protein</fullName>
    </submittedName>
</protein>
<name>A0ABR6NK50_9SPHN</name>
<gene>
    <name evidence="2" type="ORF">HNP60_003637</name>
</gene>
<feature type="region of interest" description="Disordered" evidence="1">
    <location>
        <begin position="31"/>
        <end position="54"/>
    </location>
</feature>
<organism evidence="2 3">
    <name type="scientific">Sphingobium lignivorans</name>
    <dbReference type="NCBI Taxonomy" id="2735886"/>
    <lineage>
        <taxon>Bacteria</taxon>
        <taxon>Pseudomonadati</taxon>
        <taxon>Pseudomonadota</taxon>
        <taxon>Alphaproteobacteria</taxon>
        <taxon>Sphingomonadales</taxon>
        <taxon>Sphingomonadaceae</taxon>
        <taxon>Sphingobium</taxon>
    </lineage>
</organism>
<dbReference type="Proteomes" id="UP001138540">
    <property type="component" value="Unassembled WGS sequence"/>
</dbReference>
<sequence length="54" mass="6135">MPLQHCTAVWKFTKMTAVPVIFRFPELCGRSDEAGARTRSDKPAQPDRTMEGLR</sequence>
<evidence type="ECO:0000256" key="1">
    <source>
        <dbReference type="SAM" id="MobiDB-lite"/>
    </source>
</evidence>
<keyword evidence="3" id="KW-1185">Reference proteome</keyword>
<proteinExistence type="predicted"/>
<evidence type="ECO:0000313" key="3">
    <source>
        <dbReference type="Proteomes" id="UP001138540"/>
    </source>
</evidence>
<accession>A0ABR6NK50</accession>
<evidence type="ECO:0000313" key="2">
    <source>
        <dbReference type="EMBL" id="MBB5987663.1"/>
    </source>
</evidence>